<proteinExistence type="predicted"/>
<dbReference type="EMBL" id="LXEY01000087">
    <property type="protein sequence ID" value="OAV56457.1"/>
    <property type="molecule type" value="Genomic_DNA"/>
</dbReference>
<sequence length="436" mass="48946">MPKPTFSRPDFDAFCMLRNFGVTVTGQHLDHDQTTLECRIVDRDNFCRRCGAQARVRGSVVRNVTHVPMGWRPTQLHLRLRRYRCDACACVWQQDTTSVVAPEAKLSHAAALWALKSVVIDRLSIARVAANLGVSWHTANDVVLATGRRLLIEDPNRLNGVRVLGVDEHVWRHTRWGNRYVTVVIDLTPVADGTGPARLLDMVPGRSKQTFITWLEAQTSAFRAGVEIVAMDGFTGYKTAAAETLPEAVTVMDPFHVVALAGQAVDKARQRIQQATLGHRGRSGDPLYGIRKVLKTGKDYLTERQQTRLDAVFANPDHAPVQTTYDIYQRIVAAYRHPDRKQAKKRLRKLIDSISKGVPNTLKELQTLGRTMKRRAADILAYFDHVGTSNGPTEAINGRIEHLRGTALGFRNLMHYITRALLDTGGFRHQLHSFLR</sequence>
<protein>
    <submittedName>
        <fullName evidence="3">Transposase</fullName>
    </submittedName>
</protein>
<feature type="domain" description="Transposase IS204/IS1001/IS1096/IS1165 DDE" evidence="1">
    <location>
        <begin position="164"/>
        <end position="419"/>
    </location>
</feature>
<reference evidence="3 4" key="1">
    <citation type="submission" date="2016-04" db="EMBL/GenBank/DDBJ databases">
        <title>First whole genome shotgun sequence of the bacterium Enteractinococcus sp. strain UASWS1574.</title>
        <authorList>
            <person name="Crovadore J."/>
            <person name="Chablais R."/>
            <person name="Lefort F."/>
        </authorList>
    </citation>
    <scope>NUCLEOTIDE SEQUENCE [LARGE SCALE GENOMIC DNA]</scope>
    <source>
        <strain evidence="3 4">UASWS1574</strain>
    </source>
</reference>
<name>A0A1B7LVP7_9MICC</name>
<feature type="domain" description="Transposase IS204/IS1001/IS1096/IS1165 zinc-finger" evidence="2">
    <location>
        <begin position="46"/>
        <end position="88"/>
    </location>
</feature>
<gene>
    <name evidence="3" type="ORF">A6F49_00325</name>
</gene>
<dbReference type="PANTHER" id="PTHR33498">
    <property type="entry name" value="TRANSPOSASE FOR INSERTION SEQUENCE ELEMENT IS1557"/>
    <property type="match status" value="1"/>
</dbReference>
<evidence type="ECO:0000313" key="4">
    <source>
        <dbReference type="Proteomes" id="UP000078292"/>
    </source>
</evidence>
<dbReference type="OrthoDB" id="3255666at2"/>
<keyword evidence="4" id="KW-1185">Reference proteome</keyword>
<dbReference type="InterPro" id="IPR029261">
    <property type="entry name" value="Transposase_Znf"/>
</dbReference>
<dbReference type="Proteomes" id="UP000078292">
    <property type="component" value="Unassembled WGS sequence"/>
</dbReference>
<dbReference type="Pfam" id="PF01610">
    <property type="entry name" value="DDE_Tnp_ISL3"/>
    <property type="match status" value="1"/>
</dbReference>
<evidence type="ECO:0000259" key="1">
    <source>
        <dbReference type="Pfam" id="PF01610"/>
    </source>
</evidence>
<evidence type="ECO:0000313" key="3">
    <source>
        <dbReference type="EMBL" id="OAV56457.1"/>
    </source>
</evidence>
<comment type="caution">
    <text evidence="3">The sequence shown here is derived from an EMBL/GenBank/DDBJ whole genome shotgun (WGS) entry which is preliminary data.</text>
</comment>
<dbReference type="RefSeq" id="WP_043055294.1">
    <property type="nucleotide sequence ID" value="NZ_LXEY01000087.1"/>
</dbReference>
<dbReference type="NCBIfam" id="NF033550">
    <property type="entry name" value="transpos_ISL3"/>
    <property type="match status" value="1"/>
</dbReference>
<dbReference type="Pfam" id="PF14690">
    <property type="entry name" value="Zn_ribbon_ISL3"/>
    <property type="match status" value="1"/>
</dbReference>
<evidence type="ECO:0000259" key="2">
    <source>
        <dbReference type="Pfam" id="PF14690"/>
    </source>
</evidence>
<accession>A0A1B7LVP7</accession>
<dbReference type="InterPro" id="IPR002560">
    <property type="entry name" value="Transposase_DDE"/>
</dbReference>
<dbReference type="STRING" id="1837282.A6F49_00325"/>
<dbReference type="InterPro" id="IPR047951">
    <property type="entry name" value="Transpos_ISL3"/>
</dbReference>
<dbReference type="PANTHER" id="PTHR33498:SF1">
    <property type="entry name" value="TRANSPOSASE FOR INSERTION SEQUENCE ELEMENT IS1557"/>
    <property type="match status" value="1"/>
</dbReference>
<dbReference type="AlphaFoldDB" id="A0A1B7LVP7"/>
<organism evidence="3 4">
    <name type="scientific">Enteractinococcus helveticum</name>
    <dbReference type="NCBI Taxonomy" id="1837282"/>
    <lineage>
        <taxon>Bacteria</taxon>
        <taxon>Bacillati</taxon>
        <taxon>Actinomycetota</taxon>
        <taxon>Actinomycetes</taxon>
        <taxon>Micrococcales</taxon>
        <taxon>Micrococcaceae</taxon>
    </lineage>
</organism>